<feature type="signal peptide" evidence="5">
    <location>
        <begin position="1"/>
        <end position="33"/>
    </location>
</feature>
<dbReference type="Pfam" id="PF01510">
    <property type="entry name" value="Amidase_2"/>
    <property type="match status" value="1"/>
</dbReference>
<dbReference type="InterPro" id="IPR051206">
    <property type="entry name" value="NAMLAA_amidase_2"/>
</dbReference>
<evidence type="ECO:0000313" key="8">
    <source>
        <dbReference type="Proteomes" id="UP001620397"/>
    </source>
</evidence>
<protein>
    <recommendedName>
        <fullName evidence="2">N-acetylmuramoyl-L-alanine amidase</fullName>
        <ecNumber evidence="2">3.5.1.28</ecNumber>
    </recommendedName>
</protein>
<evidence type="ECO:0000256" key="5">
    <source>
        <dbReference type="SAM" id="SignalP"/>
    </source>
</evidence>
<dbReference type="SMART" id="SM00644">
    <property type="entry name" value="Ami_2"/>
    <property type="match status" value="1"/>
</dbReference>
<dbReference type="InterPro" id="IPR002502">
    <property type="entry name" value="Amidase_domain"/>
</dbReference>
<dbReference type="PANTHER" id="PTHR30417:SF1">
    <property type="entry name" value="N-ACETYLMURAMOYL-L-ALANINE AMIDASE AMID"/>
    <property type="match status" value="1"/>
</dbReference>
<evidence type="ECO:0000256" key="2">
    <source>
        <dbReference type="ARBA" id="ARBA00011901"/>
    </source>
</evidence>
<evidence type="ECO:0000256" key="1">
    <source>
        <dbReference type="ARBA" id="ARBA00001561"/>
    </source>
</evidence>
<evidence type="ECO:0000256" key="3">
    <source>
        <dbReference type="ARBA" id="ARBA00022801"/>
    </source>
</evidence>
<evidence type="ECO:0000259" key="6">
    <source>
        <dbReference type="SMART" id="SM00644"/>
    </source>
</evidence>
<dbReference type="PANTHER" id="PTHR30417">
    <property type="entry name" value="N-ACETYLMURAMOYL-L-ALANINE AMIDASE AMID"/>
    <property type="match status" value="1"/>
</dbReference>
<keyword evidence="4" id="KW-0961">Cell wall biogenesis/degradation</keyword>
<dbReference type="RefSeq" id="WP_404536127.1">
    <property type="nucleotide sequence ID" value="NZ_JADIKL010000002.1"/>
</dbReference>
<keyword evidence="8" id="KW-1185">Reference proteome</keyword>
<gene>
    <name evidence="7" type="ORF">ISP14_02795</name>
</gene>
<dbReference type="InterPro" id="IPR036505">
    <property type="entry name" value="Amidase/PGRP_sf"/>
</dbReference>
<dbReference type="EMBL" id="JADIKL010000002">
    <property type="protein sequence ID" value="MFK2929712.1"/>
    <property type="molecule type" value="Genomic_DNA"/>
</dbReference>
<evidence type="ECO:0000256" key="4">
    <source>
        <dbReference type="ARBA" id="ARBA00023316"/>
    </source>
</evidence>
<organism evidence="7 8">
    <name type="scientific">Dyella agri</name>
    <dbReference type="NCBI Taxonomy" id="1926869"/>
    <lineage>
        <taxon>Bacteria</taxon>
        <taxon>Pseudomonadati</taxon>
        <taxon>Pseudomonadota</taxon>
        <taxon>Gammaproteobacteria</taxon>
        <taxon>Lysobacterales</taxon>
        <taxon>Rhodanobacteraceae</taxon>
        <taxon>Dyella</taxon>
    </lineage>
</organism>
<evidence type="ECO:0000313" key="7">
    <source>
        <dbReference type="EMBL" id="MFK2929712.1"/>
    </source>
</evidence>
<comment type="catalytic activity">
    <reaction evidence="1">
        <text>Hydrolyzes the link between N-acetylmuramoyl residues and L-amino acid residues in certain cell-wall glycopeptides.</text>
        <dbReference type="EC" id="3.5.1.28"/>
    </reaction>
</comment>
<dbReference type="CDD" id="cd06583">
    <property type="entry name" value="PGRP"/>
    <property type="match status" value="1"/>
</dbReference>
<feature type="chain" id="PRO_5046324177" description="N-acetylmuramoyl-L-alanine amidase" evidence="5">
    <location>
        <begin position="34"/>
        <end position="270"/>
    </location>
</feature>
<feature type="domain" description="N-acetylmuramoyl-L-alanine amidase" evidence="6">
    <location>
        <begin position="40"/>
        <end position="175"/>
    </location>
</feature>
<dbReference type="SUPFAM" id="SSF55846">
    <property type="entry name" value="N-acetylmuramoyl-L-alanine amidase-like"/>
    <property type="match status" value="1"/>
</dbReference>
<proteinExistence type="predicted"/>
<dbReference type="EC" id="3.5.1.28" evidence="2"/>
<keyword evidence="5" id="KW-0732">Signal</keyword>
<dbReference type="Gene3D" id="3.40.80.10">
    <property type="entry name" value="Peptidoglycan recognition protein-like"/>
    <property type="match status" value="1"/>
</dbReference>
<comment type="caution">
    <text evidence="7">The sequence shown here is derived from an EMBL/GenBank/DDBJ whole genome shotgun (WGS) entry which is preliminary data.</text>
</comment>
<keyword evidence="3" id="KW-0378">Hydrolase</keyword>
<reference evidence="7 8" key="1">
    <citation type="submission" date="2020-10" db="EMBL/GenBank/DDBJ databases">
        <title>Phylogeny of dyella-like bacteria.</title>
        <authorList>
            <person name="Fu J."/>
        </authorList>
    </citation>
    <scope>NUCLEOTIDE SEQUENCE [LARGE SCALE GENOMIC DNA]</scope>
    <source>
        <strain evidence="7 8">DKC-1</strain>
    </source>
</reference>
<sequence length="270" mass="29466">MHASPDTSRSRFAFVRFAALLAAFLLLAACAHAPRNPLATWVPSPNYDIRRPVLIVLHFTQQQSAAQSLDTLRTRNSGGPVSAHYLIGRDGHIYQLVPDSLRAWQAGPGRWGTITDLNSASIGIELDSDGQTPFAQPQIDSLLRLLADLTTRLHIPPTQIIGHEDLAPDRKDDPGPLFPWQQLADAGYGRWPHGPLCDPPPGFDPWMAMAVVGYALDDRAAAARSFHHHFRGMQGDTLDTQDLRILYNLVQQIEPGANTCAAPSPQAPAG</sequence>
<name>A0ABW8KEZ4_9GAMM</name>
<accession>A0ABW8KEZ4</accession>
<dbReference type="Proteomes" id="UP001620397">
    <property type="component" value="Unassembled WGS sequence"/>
</dbReference>